<evidence type="ECO:0000313" key="2">
    <source>
        <dbReference type="Proteomes" id="UP000191056"/>
    </source>
</evidence>
<dbReference type="Proteomes" id="UP000191056">
    <property type="component" value="Unassembled WGS sequence"/>
</dbReference>
<dbReference type="InterPro" id="IPR045633">
    <property type="entry name" value="DUF6414"/>
</dbReference>
<comment type="caution">
    <text evidence="1">The sequence shown here is derived from an EMBL/GenBank/DDBJ whole genome shotgun (WGS) entry which is preliminary data.</text>
</comment>
<dbReference type="EMBL" id="MZGT01000138">
    <property type="protein sequence ID" value="OPJ54843.1"/>
    <property type="molecule type" value="Genomic_DNA"/>
</dbReference>
<keyword evidence="2" id="KW-1185">Reference proteome</keyword>
<protein>
    <submittedName>
        <fullName evidence="1">Uncharacterized protein</fullName>
    </submittedName>
</protein>
<organism evidence="1 2">
    <name type="scientific">Clostridium chromiireducens</name>
    <dbReference type="NCBI Taxonomy" id="225345"/>
    <lineage>
        <taxon>Bacteria</taxon>
        <taxon>Bacillati</taxon>
        <taxon>Bacillota</taxon>
        <taxon>Clostridia</taxon>
        <taxon>Eubacteriales</taxon>
        <taxon>Clostridiaceae</taxon>
        <taxon>Clostridium</taxon>
    </lineage>
</organism>
<accession>A0A1V4I4F2</accession>
<sequence>MNNSFDVLVYLDENLVRNLSSLVLTGFIETITRTQAFDRTLSAGYHEGDRIESSNQGSISRIERKGFRDKNKLNANNNLLNHHVDKDIDAKQFIREEKQIKTTYTTFVLNGSLMDYFNEHKHLHQKNEDDIENNNIYPGDLIQLEGTITNKGVLPFIDTLINLITIFGDDYLNTVTKECDGKIDFTMFLKMLNYVKSILAYNNTVDLIMKCGNGTAILTVNKENFMNNRYNVFDNVNCHCKVIGKVIKTCTEECDTISLLRKTGQEEFYEKFFEQCKPLLECLRKNNILVPEFPNFRINECAIQIMPLNIYM</sequence>
<gene>
    <name evidence="1" type="ORF">CLCHR_47650</name>
</gene>
<reference evidence="1 2" key="1">
    <citation type="submission" date="2017-03" db="EMBL/GenBank/DDBJ databases">
        <title>Genome sequence of Clostridium chromiireducens DSM 23318.</title>
        <authorList>
            <person name="Poehlein A."/>
            <person name="Daniel R."/>
        </authorList>
    </citation>
    <scope>NUCLEOTIDE SEQUENCE [LARGE SCALE GENOMIC DNA]</scope>
    <source>
        <strain evidence="1 2">DSM 23318</strain>
    </source>
</reference>
<name>A0A1V4I4F2_9CLOT</name>
<evidence type="ECO:0000313" key="1">
    <source>
        <dbReference type="EMBL" id="OPJ54843.1"/>
    </source>
</evidence>
<dbReference type="RefSeq" id="WP_079442406.1">
    <property type="nucleotide sequence ID" value="NZ_JBLZIA010000003.1"/>
</dbReference>
<dbReference type="Pfam" id="PF19952">
    <property type="entry name" value="DUF6414"/>
    <property type="match status" value="1"/>
</dbReference>
<dbReference type="AlphaFoldDB" id="A0A1V4I4F2"/>
<proteinExistence type="predicted"/>
<dbReference type="OrthoDB" id="1904240at2"/>